<evidence type="ECO:0000256" key="1">
    <source>
        <dbReference type="SAM" id="MobiDB-lite"/>
    </source>
</evidence>
<feature type="region of interest" description="Disordered" evidence="1">
    <location>
        <begin position="351"/>
        <end position="376"/>
    </location>
</feature>
<feature type="transmembrane region" description="Helical" evidence="2">
    <location>
        <begin position="282"/>
        <end position="300"/>
    </location>
</feature>
<keyword evidence="2" id="KW-0472">Membrane</keyword>
<feature type="region of interest" description="Disordered" evidence="1">
    <location>
        <begin position="648"/>
        <end position="673"/>
    </location>
</feature>
<gene>
    <name evidence="4" type="ORF">Cvel_1563</name>
</gene>
<sequence>MERRILWVSPTGAWVLSVRLLALCHLAFFASFLYDGQHLALLGSRGILPLCETLDTVRSSALYQPGEKEKGVDSETVLADWDTAWWVRAMTPRPPLAAFHRFPTIFWLSCQDSVLQAVTYMGAGLSFFLFIFAGDSAVVHPLLLGGLLGFLAVLVLSFVAVGDPFMDAPWDHLLIEFSLLMALCAPVVLQSVQKGRFRRGERGEERGNLWLLLLARVSVALFIFRVMFGMGLQKFLNMREGSEWRAGTYIHRYFSWQPMPTPLAWYLHNADVGTEYKPVSQVLGGLTFVAEMLFPCFVFFNGVLRGLAVLVFAALMVGISLTGNFGVFQLLTIAASLPLLDGPLFGFSPPAKPTPSASLEMKRRPSRPTRALKESEEVSLSLSQETPVNDAHEIKQDKIGIEEDTKKSNACHRFIQNLCTLLTAVSLFALGAMGLAHLFHFFISHPGTGSRFTFISNNSYLFRGVRGEDEAAGRRIGKLMNSNPFPGPVLSALRFAAPLHLSHKVGIFREAALTRFVPVVEGSMSPQGPWRRYLWRHQMNILQRPHSGDAKGSASGRMPGVPSFLAPYQPRFDHQMFYEGGGISLDRVACLQLRNVRNPTRPYLVRWLMDNLPEVAKLVAENPFHGKGPVKFVRWGYVRARFSTRHELEERRKHEEEKSAKGKKRDGEEEVAGETAALLSPWWTPEETDERVDLIRWTLYSREKVEAMIEQGIEAFREDTARKRFPCMNVMI</sequence>
<name>A0A0G4HZ18_9ALVE</name>
<feature type="transmembrane region" description="Helical" evidence="2">
    <location>
        <begin position="209"/>
        <end position="228"/>
    </location>
</feature>
<evidence type="ECO:0000259" key="3">
    <source>
        <dbReference type="Pfam" id="PF06762"/>
    </source>
</evidence>
<feature type="domain" description="Lipase maturation factor 1/2 N-terminal" evidence="3">
    <location>
        <begin position="169"/>
        <end position="342"/>
    </location>
</feature>
<keyword evidence="2" id="KW-0812">Transmembrane</keyword>
<feature type="transmembrane region" description="Helical" evidence="2">
    <location>
        <begin position="12"/>
        <end position="34"/>
    </location>
</feature>
<dbReference type="VEuPathDB" id="CryptoDB:Cvel_1563"/>
<dbReference type="GO" id="GO:0051604">
    <property type="term" value="P:protein maturation"/>
    <property type="evidence" value="ECO:0007669"/>
    <property type="project" value="InterPro"/>
</dbReference>
<evidence type="ECO:0000313" key="4">
    <source>
        <dbReference type="EMBL" id="CEM49820.1"/>
    </source>
</evidence>
<dbReference type="GO" id="GO:0005789">
    <property type="term" value="C:endoplasmic reticulum membrane"/>
    <property type="evidence" value="ECO:0007669"/>
    <property type="project" value="TreeGrafter"/>
</dbReference>
<dbReference type="EMBL" id="CDMZ01004459">
    <property type="protein sequence ID" value="CEM49820.1"/>
    <property type="molecule type" value="Genomic_DNA"/>
</dbReference>
<feature type="transmembrane region" description="Helical" evidence="2">
    <location>
        <begin position="114"/>
        <end position="134"/>
    </location>
</feature>
<dbReference type="AlphaFoldDB" id="A0A0G4HZ18"/>
<feature type="transmembrane region" description="Helical" evidence="2">
    <location>
        <begin position="173"/>
        <end position="189"/>
    </location>
</feature>
<dbReference type="PANTHER" id="PTHR14463">
    <property type="entry name" value="LIPASE MATURATION FACTOR"/>
    <property type="match status" value="1"/>
</dbReference>
<dbReference type="InterPro" id="IPR057434">
    <property type="entry name" value="LMF1/2_N"/>
</dbReference>
<accession>A0A0G4HZ18</accession>
<dbReference type="PANTHER" id="PTHR14463:SF5">
    <property type="entry name" value="LIPASE MATURATION FACTOR 2"/>
    <property type="match status" value="1"/>
</dbReference>
<feature type="transmembrane region" description="Helical" evidence="2">
    <location>
        <begin position="421"/>
        <end position="443"/>
    </location>
</feature>
<keyword evidence="2" id="KW-1133">Transmembrane helix</keyword>
<dbReference type="InterPro" id="IPR009613">
    <property type="entry name" value="LMF"/>
</dbReference>
<feature type="transmembrane region" description="Helical" evidence="2">
    <location>
        <begin position="307"/>
        <end position="340"/>
    </location>
</feature>
<proteinExistence type="predicted"/>
<protein>
    <recommendedName>
        <fullName evidence="3">Lipase maturation factor 1/2 N-terminal domain-containing protein</fullName>
    </recommendedName>
</protein>
<dbReference type="Pfam" id="PF06762">
    <property type="entry name" value="LMF1"/>
    <property type="match status" value="1"/>
</dbReference>
<feature type="transmembrane region" description="Helical" evidence="2">
    <location>
        <begin position="141"/>
        <end position="161"/>
    </location>
</feature>
<feature type="compositionally biased region" description="Basic and acidic residues" evidence="1">
    <location>
        <begin position="648"/>
        <end position="660"/>
    </location>
</feature>
<evidence type="ECO:0000256" key="2">
    <source>
        <dbReference type="SAM" id="Phobius"/>
    </source>
</evidence>
<reference evidence="4" key="1">
    <citation type="submission" date="2014-11" db="EMBL/GenBank/DDBJ databases">
        <authorList>
            <person name="Otto D Thomas"/>
            <person name="Naeem Raeece"/>
        </authorList>
    </citation>
    <scope>NUCLEOTIDE SEQUENCE</scope>
</reference>
<organism evidence="4">
    <name type="scientific">Chromera velia CCMP2878</name>
    <dbReference type="NCBI Taxonomy" id="1169474"/>
    <lineage>
        <taxon>Eukaryota</taxon>
        <taxon>Sar</taxon>
        <taxon>Alveolata</taxon>
        <taxon>Colpodellida</taxon>
        <taxon>Chromeraceae</taxon>
        <taxon>Chromera</taxon>
    </lineage>
</organism>